<feature type="binding site" evidence="11">
    <location>
        <position position="94"/>
    </location>
    <ligand>
        <name>Fe cation</name>
        <dbReference type="ChEBI" id="CHEBI:24875"/>
        <note>catalytic</note>
    </ligand>
</feature>
<keyword evidence="8 11" id="KW-0408">Iron</keyword>
<evidence type="ECO:0000313" key="13">
    <source>
        <dbReference type="EMBL" id="OAG23372.1"/>
    </source>
</evidence>
<keyword evidence="4 11" id="KW-0479">Metal-binding</keyword>
<dbReference type="Proteomes" id="UP000077248">
    <property type="component" value="Unassembled WGS sequence"/>
</dbReference>
<evidence type="ECO:0000256" key="11">
    <source>
        <dbReference type="PIRSR" id="PIRSR610300-51"/>
    </source>
</evidence>
<keyword evidence="6 12" id="KW-0223">Dioxygenase</keyword>
<dbReference type="Gene3D" id="2.60.120.10">
    <property type="entry name" value="Jelly Rolls"/>
    <property type="match status" value="1"/>
</dbReference>
<dbReference type="AlphaFoldDB" id="A0A177DWJ1"/>
<proteinExistence type="inferred from homology"/>
<reference evidence="13 14" key="1">
    <citation type="submission" date="2016-05" db="EMBL/GenBank/DDBJ databases">
        <title>Comparative analysis of secretome profiles of manganese(II)-oxidizing ascomycete fungi.</title>
        <authorList>
            <consortium name="DOE Joint Genome Institute"/>
            <person name="Zeiner C.A."/>
            <person name="Purvine S.O."/>
            <person name="Zink E.M."/>
            <person name="Wu S."/>
            <person name="Pasa-Tolic L."/>
            <person name="Chaput D.L."/>
            <person name="Haridas S."/>
            <person name="Grigoriev I.V."/>
            <person name="Santelli C.M."/>
            <person name="Hansel C.M."/>
        </authorList>
    </citation>
    <scope>NUCLEOTIDE SEQUENCE [LARGE SCALE GENOMIC DNA]</scope>
    <source>
        <strain evidence="13 14">SRC1lrK2f</strain>
    </source>
</reference>
<dbReference type="FunFam" id="2.60.120.10:FF:000189">
    <property type="entry name" value="Cysteine dioxygenase"/>
    <property type="match status" value="1"/>
</dbReference>
<dbReference type="InterPro" id="IPR010300">
    <property type="entry name" value="CDO_1"/>
</dbReference>
<sequence length="208" mass="23704">MINRNTELDGFHSLVQAINDVLGPSNGIDSEDVDENELQELMKAYISEESEWKKYFFPSEHLPYTRNVVDKGNGKSNLLILVWGPGKKSPIHDHAKAHCIMKVLKGSLTETRFATPTDEDVENQRPMTKIHEITYKENEVTYMADTLGVHCISNPHPTEYAVSIHLYTPPNAETYGCNVFVEDTSSFVFNSQCKFYSEYGVKVNKREH</sequence>
<dbReference type="EC" id="1.13.11.20" evidence="3 12"/>
<organism evidence="13 14">
    <name type="scientific">Alternaria alternata</name>
    <name type="common">Alternaria rot fungus</name>
    <name type="synonym">Torula alternata</name>
    <dbReference type="NCBI Taxonomy" id="5599"/>
    <lineage>
        <taxon>Eukaryota</taxon>
        <taxon>Fungi</taxon>
        <taxon>Dikarya</taxon>
        <taxon>Ascomycota</taxon>
        <taxon>Pezizomycotina</taxon>
        <taxon>Dothideomycetes</taxon>
        <taxon>Pleosporomycetidae</taxon>
        <taxon>Pleosporales</taxon>
        <taxon>Pleosporineae</taxon>
        <taxon>Pleosporaceae</taxon>
        <taxon>Alternaria</taxon>
        <taxon>Alternaria sect. Alternaria</taxon>
        <taxon>Alternaria alternata complex</taxon>
    </lineage>
</organism>
<feature type="binding site" evidence="11">
    <location>
        <position position="150"/>
    </location>
    <ligand>
        <name>Fe cation</name>
        <dbReference type="ChEBI" id="CHEBI:24875"/>
        <note>catalytic</note>
    </ligand>
</feature>
<evidence type="ECO:0000256" key="5">
    <source>
        <dbReference type="ARBA" id="ARBA00022784"/>
    </source>
</evidence>
<name>A0A177DWJ1_ALTAL</name>
<keyword evidence="14" id="KW-1185">Reference proteome</keyword>
<evidence type="ECO:0000256" key="9">
    <source>
        <dbReference type="ARBA" id="ARBA00070673"/>
    </source>
</evidence>
<comment type="catalytic activity">
    <reaction evidence="1 12">
        <text>L-cysteine + O2 = 3-sulfino-L-alanine + H(+)</text>
        <dbReference type="Rhea" id="RHEA:20441"/>
        <dbReference type="ChEBI" id="CHEBI:15378"/>
        <dbReference type="ChEBI" id="CHEBI:15379"/>
        <dbReference type="ChEBI" id="CHEBI:35235"/>
        <dbReference type="ChEBI" id="CHEBI:61085"/>
        <dbReference type="EC" id="1.13.11.20"/>
    </reaction>
</comment>
<dbReference type="GO" id="GO:0017172">
    <property type="term" value="F:cysteine dioxygenase activity"/>
    <property type="evidence" value="ECO:0007669"/>
    <property type="project" value="UniProtKB-UniRule"/>
</dbReference>
<dbReference type="PANTHER" id="PTHR12918:SF1">
    <property type="entry name" value="CYSTEINE DIOXYGENASE TYPE 1"/>
    <property type="match status" value="1"/>
</dbReference>
<accession>A0A177DWJ1</accession>
<evidence type="ECO:0000256" key="3">
    <source>
        <dbReference type="ARBA" id="ARBA00013133"/>
    </source>
</evidence>
<dbReference type="Pfam" id="PF05995">
    <property type="entry name" value="CDO_I"/>
    <property type="match status" value="1"/>
</dbReference>
<evidence type="ECO:0000256" key="12">
    <source>
        <dbReference type="RuleBase" id="RU366010"/>
    </source>
</evidence>
<feature type="binding site" evidence="11">
    <location>
        <position position="92"/>
    </location>
    <ligand>
        <name>Fe cation</name>
        <dbReference type="ChEBI" id="CHEBI:24875"/>
        <note>catalytic</note>
    </ligand>
</feature>
<dbReference type="STRING" id="5599.A0A177DWJ1"/>
<comment type="cofactor">
    <cofactor evidence="12">
        <name>Fe cation</name>
        <dbReference type="ChEBI" id="CHEBI:24875"/>
    </cofactor>
    <text evidence="12">Binds 1 Fe cation per subunit.</text>
</comment>
<evidence type="ECO:0000256" key="7">
    <source>
        <dbReference type="ARBA" id="ARBA00023002"/>
    </source>
</evidence>
<dbReference type="GO" id="GO:0008198">
    <property type="term" value="F:ferrous iron binding"/>
    <property type="evidence" value="ECO:0007669"/>
    <property type="project" value="TreeGrafter"/>
</dbReference>
<dbReference type="OMA" id="YTENQVT"/>
<keyword evidence="5 10" id="KW-0883">Thioether bond</keyword>
<dbReference type="InterPro" id="IPR011051">
    <property type="entry name" value="RmlC_Cupin_sf"/>
</dbReference>
<keyword evidence="7 12" id="KW-0560">Oxidoreductase</keyword>
<evidence type="ECO:0000256" key="1">
    <source>
        <dbReference type="ARBA" id="ARBA00000629"/>
    </source>
</evidence>
<dbReference type="PANTHER" id="PTHR12918">
    <property type="entry name" value="CYSTEINE DIOXYGENASE"/>
    <property type="match status" value="1"/>
</dbReference>
<feature type="cross-link" description="3'-(S-cysteinyl)-tyrosine (Cys-Tyr)" evidence="10">
    <location>
        <begin position="99"/>
        <end position="167"/>
    </location>
</feature>
<dbReference type="EMBL" id="KV441473">
    <property type="protein sequence ID" value="OAG23372.1"/>
    <property type="molecule type" value="Genomic_DNA"/>
</dbReference>
<evidence type="ECO:0000256" key="8">
    <source>
        <dbReference type="ARBA" id="ARBA00023004"/>
    </source>
</evidence>
<dbReference type="GeneID" id="29113783"/>
<gene>
    <name evidence="13" type="ORF">CC77DRAFT_1059072</name>
</gene>
<protein>
    <recommendedName>
        <fullName evidence="9 12">Cysteine dioxygenase</fullName>
        <ecNumber evidence="3 12">1.13.11.20</ecNumber>
    </recommendedName>
</protein>
<evidence type="ECO:0000313" key="14">
    <source>
        <dbReference type="Proteomes" id="UP000077248"/>
    </source>
</evidence>
<evidence type="ECO:0000256" key="2">
    <source>
        <dbReference type="ARBA" id="ARBA00006622"/>
    </source>
</evidence>
<dbReference type="VEuPathDB" id="FungiDB:CC77DRAFT_1059072"/>
<comment type="similarity">
    <text evidence="2 12">Belongs to the cysteine dioxygenase family.</text>
</comment>
<dbReference type="SUPFAM" id="SSF51182">
    <property type="entry name" value="RmlC-like cupins"/>
    <property type="match status" value="1"/>
</dbReference>
<evidence type="ECO:0000256" key="4">
    <source>
        <dbReference type="ARBA" id="ARBA00022723"/>
    </source>
</evidence>
<dbReference type="InterPro" id="IPR014710">
    <property type="entry name" value="RmlC-like_jellyroll"/>
</dbReference>
<dbReference type="RefSeq" id="XP_018388793.1">
    <property type="nucleotide sequence ID" value="XM_018528189.1"/>
</dbReference>
<dbReference type="KEGG" id="aalt:CC77DRAFT_1059072"/>
<evidence type="ECO:0000256" key="6">
    <source>
        <dbReference type="ARBA" id="ARBA00022964"/>
    </source>
</evidence>
<dbReference type="GO" id="GO:0019448">
    <property type="term" value="P:L-cysteine catabolic process"/>
    <property type="evidence" value="ECO:0007669"/>
    <property type="project" value="TreeGrafter"/>
</dbReference>
<dbReference type="CDD" id="cd10548">
    <property type="entry name" value="cupin_CDO"/>
    <property type="match status" value="1"/>
</dbReference>
<evidence type="ECO:0000256" key="10">
    <source>
        <dbReference type="PIRSR" id="PIRSR610300-50"/>
    </source>
</evidence>